<organism evidence="1 2">
    <name type="scientific">Soehngenia longivitae</name>
    <dbReference type="NCBI Taxonomy" id="2562294"/>
    <lineage>
        <taxon>Bacteria</taxon>
        <taxon>Bacillati</taxon>
        <taxon>Bacillota</taxon>
        <taxon>Tissierellia</taxon>
        <taxon>Tissierellales</taxon>
        <taxon>Tissierellaceae</taxon>
        <taxon>Soehngenia</taxon>
    </lineage>
</organism>
<dbReference type="AlphaFoldDB" id="A0A4Z0D8T5"/>
<protein>
    <recommendedName>
        <fullName evidence="3">S1 motif domain-containing protein</fullName>
    </recommendedName>
</protein>
<gene>
    <name evidence="1" type="ORF">E4100_01800</name>
</gene>
<dbReference type="OrthoDB" id="3233899at2"/>
<sequence>MKEIKTNLEPRLFTGVVTEISDMAVVIEINGRLGRLSLSRRMIISDEEIKLGDEVSFMLSYPEVISEKNGGIMI</sequence>
<evidence type="ECO:0000313" key="2">
    <source>
        <dbReference type="Proteomes" id="UP000298381"/>
    </source>
</evidence>
<evidence type="ECO:0008006" key="3">
    <source>
        <dbReference type="Google" id="ProtNLM"/>
    </source>
</evidence>
<proteinExistence type="predicted"/>
<dbReference type="NCBIfam" id="NF041553">
    <property type="entry name" value="CBO2463_dom"/>
    <property type="match status" value="1"/>
</dbReference>
<keyword evidence="2" id="KW-1185">Reference proteome</keyword>
<comment type="caution">
    <text evidence="1">The sequence shown here is derived from an EMBL/GenBank/DDBJ whole genome shotgun (WGS) entry which is preliminary data.</text>
</comment>
<reference evidence="1 2" key="1">
    <citation type="submission" date="2019-03" db="EMBL/GenBank/DDBJ databases">
        <title>Draft genome sequence data and analysis of a Fermenting Bacterium, Soehngenia longevitae strain 1933PT, isolated from petroleum reservoir in Azerbaijan.</title>
        <authorList>
            <person name="Grouzdev D.S."/>
            <person name="Bidzhieva S.K."/>
            <person name="Sokolova D.S."/>
            <person name="Tourova T.P."/>
            <person name="Poltaraus A.B."/>
            <person name="Nazina T.N."/>
        </authorList>
    </citation>
    <scope>NUCLEOTIDE SEQUENCE [LARGE SCALE GENOMIC DNA]</scope>
    <source>
        <strain evidence="1 2">1933P</strain>
    </source>
</reference>
<dbReference type="EMBL" id="SRIB01000002">
    <property type="protein sequence ID" value="TFZ41336.1"/>
    <property type="molecule type" value="Genomic_DNA"/>
</dbReference>
<evidence type="ECO:0000313" key="1">
    <source>
        <dbReference type="EMBL" id="TFZ41336.1"/>
    </source>
</evidence>
<dbReference type="RefSeq" id="WP_135270268.1">
    <property type="nucleotide sequence ID" value="NZ_SRIB01000002.1"/>
</dbReference>
<dbReference type="InterPro" id="IPR048108">
    <property type="entry name" value="CBO2463_dom"/>
</dbReference>
<accession>A0A4Z0D8T5</accession>
<name>A0A4Z0D8T5_9FIRM</name>
<dbReference type="Proteomes" id="UP000298381">
    <property type="component" value="Unassembled WGS sequence"/>
</dbReference>